<feature type="short sequence motif" description="HXXXXD motif" evidence="9">
    <location>
        <begin position="129"/>
        <end position="134"/>
    </location>
</feature>
<reference evidence="10 11" key="2">
    <citation type="journal article" date="2013" name="Int. J. Syst. Evol. Microbiol.">
        <title>Methylophaga nitratireducenticrescens sp. nov. and Methylophaga frappieri sp. nov., isolated from the biofilm of the methanol-fed denitrification system treating the seawater at the Montreal Biodome.</title>
        <authorList>
            <person name="Villeneuve C."/>
            <person name="Martineau C."/>
            <person name="Mauffrey F."/>
            <person name="Villemur R."/>
        </authorList>
    </citation>
    <scope>NUCLEOTIDE SEQUENCE [LARGE SCALE GENOMIC DNA]</scope>
    <source>
        <strain evidence="10 11">JAM1</strain>
    </source>
</reference>
<evidence type="ECO:0000256" key="7">
    <source>
        <dbReference type="ARBA" id="ARBA00023136"/>
    </source>
</evidence>
<dbReference type="KEGG" id="mej:Q7A_750"/>
<dbReference type="PANTHER" id="PTHR30606:SF9">
    <property type="entry name" value="LIPID A BIOSYNTHESIS LAUROYLTRANSFERASE"/>
    <property type="match status" value="1"/>
</dbReference>
<evidence type="ECO:0000256" key="1">
    <source>
        <dbReference type="ARBA" id="ARBA00022475"/>
    </source>
</evidence>
<dbReference type="PANTHER" id="PTHR30606">
    <property type="entry name" value="LIPID A BIOSYNTHESIS LAUROYL ACYLTRANSFERASE"/>
    <property type="match status" value="1"/>
</dbReference>
<keyword evidence="4 9" id="KW-0812">Transmembrane</keyword>
<organism evidence="10 11">
    <name type="scientific">Methylophaga nitratireducenticrescens</name>
    <dbReference type="NCBI Taxonomy" id="754476"/>
    <lineage>
        <taxon>Bacteria</taxon>
        <taxon>Pseudomonadati</taxon>
        <taxon>Pseudomonadota</taxon>
        <taxon>Gammaproteobacteria</taxon>
        <taxon>Thiotrichales</taxon>
        <taxon>Piscirickettsiaceae</taxon>
        <taxon>Methylophaga</taxon>
    </lineage>
</organism>
<dbReference type="GO" id="GO:0005886">
    <property type="term" value="C:plasma membrane"/>
    <property type="evidence" value="ECO:0007669"/>
    <property type="project" value="UniProtKB-SubCell"/>
</dbReference>
<keyword evidence="3 9" id="KW-0808">Transferase</keyword>
<keyword evidence="1 9" id="KW-1003">Cell membrane</keyword>
<dbReference type="EMBL" id="CP003390">
    <property type="protein sequence ID" value="AFI83595.1"/>
    <property type="molecule type" value="Genomic_DNA"/>
</dbReference>
<dbReference type="AlphaFoldDB" id="I1XGS6"/>
<comment type="subcellular location">
    <subcellularLocation>
        <location evidence="9">Cell inner membrane</location>
        <topology evidence="9">Single-pass membrane protein</topology>
    </subcellularLocation>
</comment>
<proteinExistence type="inferred from homology"/>
<keyword evidence="2 9" id="KW-0997">Cell inner membrane</keyword>
<dbReference type="UniPathway" id="UPA00360">
    <property type="reaction ID" value="UER00485"/>
</dbReference>
<comment type="pathway">
    <text evidence="9">Glycolipid biosynthesis; KDO(2)-lipid A biosynthesis; KDO(2)-lipid A from CMP-3-deoxy-D-manno-octulosonate and lipid IV(A): step 3/4.</text>
</comment>
<dbReference type="STRING" id="754476.Q7A_750"/>
<comment type="catalytic activity">
    <reaction evidence="9">
        <text>an alpha-Kdo-(2-&gt;4)-alpha-Kdo-(2-&gt;6)-lipid IVA + a fatty acyl-[ACP] = an alpha-Kdo-(2-&gt;4)-alpha-Kdo-(2-&gt;6)-(acyl)-lipid IVA + holo-[ACP]</text>
        <dbReference type="Rhea" id="RHEA:69396"/>
        <dbReference type="Rhea" id="RHEA-COMP:9685"/>
        <dbReference type="Rhea" id="RHEA-COMP:14125"/>
        <dbReference type="ChEBI" id="CHEBI:64479"/>
        <dbReference type="ChEBI" id="CHEBI:138651"/>
        <dbReference type="ChEBI" id="CHEBI:176429"/>
        <dbReference type="ChEBI" id="CHEBI:176430"/>
        <dbReference type="EC" id="2.3.1.241"/>
    </reaction>
</comment>
<gene>
    <name evidence="9" type="primary">lpxL</name>
    <name evidence="10" type="ordered locus">Q7A_750</name>
</gene>
<evidence type="ECO:0000256" key="5">
    <source>
        <dbReference type="ARBA" id="ARBA00022985"/>
    </source>
</evidence>
<dbReference type="HOGENOM" id="CLU_049421_1_0_6"/>
<dbReference type="Proteomes" id="UP000009144">
    <property type="component" value="Chromosome"/>
</dbReference>
<dbReference type="Pfam" id="PF03279">
    <property type="entry name" value="Lip_A_acyltrans"/>
    <property type="match status" value="1"/>
</dbReference>
<keyword evidence="5 9" id="KW-0448">Lipopolysaccharide biosynthesis</keyword>
<dbReference type="InterPro" id="IPR011920">
    <property type="entry name" value="Lipid_A_LpxL_LpxP"/>
</dbReference>
<evidence type="ECO:0000256" key="2">
    <source>
        <dbReference type="ARBA" id="ARBA00022519"/>
    </source>
</evidence>
<dbReference type="GO" id="GO:0009103">
    <property type="term" value="P:lipopolysaccharide biosynthetic process"/>
    <property type="evidence" value="ECO:0007669"/>
    <property type="project" value="UniProtKB-UniRule"/>
</dbReference>
<dbReference type="GO" id="GO:0009245">
    <property type="term" value="P:lipid A biosynthetic process"/>
    <property type="evidence" value="ECO:0007669"/>
    <property type="project" value="InterPro"/>
</dbReference>
<name>I1XGS6_METNJ</name>
<dbReference type="UniPathway" id="UPA00030"/>
<keyword evidence="6 9" id="KW-1133">Transmembrane helix</keyword>
<evidence type="ECO:0000256" key="8">
    <source>
        <dbReference type="ARBA" id="ARBA00023315"/>
    </source>
</evidence>
<protein>
    <recommendedName>
        <fullName evidence="9">Lipid A biosynthesis acyltransferase</fullName>
        <ecNumber evidence="9">2.3.1.241</ecNumber>
    </recommendedName>
    <alternativeName>
        <fullName evidence="9">Kdo(2)-lipid IV(A) acyltransferase</fullName>
    </alternativeName>
</protein>
<keyword evidence="7 9" id="KW-0472">Membrane</keyword>
<comment type="function">
    <text evidence="9">Catalyzes the transfer of an acyl chain from an acyl-[acyl-carrier-protein] (ACP) to a Kdo(2)-lipid IV(A) to form a Kdo(2)-(acyl)-lipid IV(A).</text>
</comment>
<comment type="pathway">
    <text evidence="9">Bacterial outer membrane biogenesis; lipopolysaccharide biosynthesis.</text>
</comment>
<dbReference type="HAMAP" id="MF_01942">
    <property type="entry name" value="Lipid_A_LpxL_LpxP"/>
    <property type="match status" value="1"/>
</dbReference>
<dbReference type="PIRSF" id="PIRSF026649">
    <property type="entry name" value="MsbB"/>
    <property type="match status" value="1"/>
</dbReference>
<evidence type="ECO:0000256" key="9">
    <source>
        <dbReference type="HAMAP-Rule" id="MF_01942"/>
    </source>
</evidence>
<evidence type="ECO:0000256" key="3">
    <source>
        <dbReference type="ARBA" id="ARBA00022679"/>
    </source>
</evidence>
<dbReference type="InterPro" id="IPR004960">
    <property type="entry name" value="LipA_acyltrans"/>
</dbReference>
<evidence type="ECO:0000256" key="4">
    <source>
        <dbReference type="ARBA" id="ARBA00022692"/>
    </source>
</evidence>
<dbReference type="CDD" id="cd07984">
    <property type="entry name" value="LPLAT_LABLAT-like"/>
    <property type="match status" value="1"/>
</dbReference>
<keyword evidence="8 9" id="KW-0012">Acyltransferase</keyword>
<dbReference type="EC" id="2.3.1.241" evidence="9"/>
<sequence length="315" mass="36075">MKILSKKFLHPRFWPNWLGLGLMRISIYLPKSWQLFAGHSLGRLMRLFMKDRERVAKRNLELCFPEMSLKARKDLLNENMLTMGMMPIETAISWWASDKSLNKRVEYHGLEHIQNALAKGKGVLLLTGHFTSMELGGRLIMLKQPCYVMFRELKSPLFNAVMMHQRQRHSEGIILQADMRGMLRALKKNNVVWYAPDQDFGRRTSVFAKFFGVNAATIPATARLAKMSGAAVVPYVPRRLPNGNYVIDIGPAWENYPIGDELADAQRVNDWVEAEIKKRRHSTYGYIGDLKPSQRAKGYSIKSSGANDRMVKNCS</sequence>
<accession>I1XGS6</accession>
<comment type="similarity">
    <text evidence="9">Belongs to the LpxL/LpxM/LpxP family.</text>
</comment>
<dbReference type="eggNOG" id="COG1560">
    <property type="taxonomic scope" value="Bacteria"/>
</dbReference>
<dbReference type="PATRIC" id="fig|754476.3.peg.739"/>
<evidence type="ECO:0000256" key="6">
    <source>
        <dbReference type="ARBA" id="ARBA00022989"/>
    </source>
</evidence>
<dbReference type="GO" id="GO:0008913">
    <property type="term" value="F:Kdo2-lipid IVA acyltransferase activity"/>
    <property type="evidence" value="ECO:0007669"/>
    <property type="project" value="UniProtKB-EC"/>
</dbReference>
<reference evidence="10 11" key="1">
    <citation type="journal article" date="2012" name="J. Bacteriol.">
        <title>Complete genome sequences of Methylophaga sp. strain JAM1 and Methylophaga sp. strain JAM7.</title>
        <authorList>
            <person name="Villeneuve C."/>
            <person name="Martineau C."/>
            <person name="Mauffrey F."/>
            <person name="Villemur R."/>
        </authorList>
    </citation>
    <scope>NUCLEOTIDE SEQUENCE [LARGE SCALE GENOMIC DNA]</scope>
    <source>
        <strain evidence="10 11">JAM1</strain>
    </source>
</reference>
<dbReference type="GO" id="GO:0036104">
    <property type="term" value="P:Kdo2-lipid A biosynthetic process"/>
    <property type="evidence" value="ECO:0007669"/>
    <property type="project" value="UniProtKB-UniRule"/>
</dbReference>
<keyword evidence="11" id="KW-1185">Reference proteome</keyword>
<evidence type="ECO:0000313" key="11">
    <source>
        <dbReference type="Proteomes" id="UP000009144"/>
    </source>
</evidence>
<evidence type="ECO:0000313" key="10">
    <source>
        <dbReference type="EMBL" id="AFI83595.1"/>
    </source>
</evidence>